<dbReference type="Proteomes" id="UP000682892">
    <property type="component" value="Unassembled WGS sequence"/>
</dbReference>
<dbReference type="EMBL" id="CH478192">
    <property type="protein sequence ID" value="EAT33613.1"/>
    <property type="molecule type" value="Genomic_DNA"/>
</dbReference>
<gene>
    <name evidence="1" type="ORF">AaeL_AAEL014103</name>
</gene>
<accession>Q16H87</accession>
<dbReference type="PhylomeDB" id="Q16H87"/>
<evidence type="ECO:0000313" key="1">
    <source>
        <dbReference type="EMBL" id="EAT33613.1"/>
    </source>
</evidence>
<dbReference type="PaxDb" id="7159-AAEL014103-PA"/>
<dbReference type="SUPFAM" id="SSF50370">
    <property type="entry name" value="Ricin B-like lectins"/>
    <property type="match status" value="1"/>
</dbReference>
<name>Q16H87_AEDAE</name>
<dbReference type="eggNOG" id="ENOG502TKUX">
    <property type="taxonomic scope" value="Eukaryota"/>
</dbReference>
<dbReference type="VEuPathDB" id="VectorBase:AAEL023112"/>
<dbReference type="HOGENOM" id="CLU_1604082_0_0_1"/>
<protein>
    <submittedName>
        <fullName evidence="1">AAEL014103-PA</fullName>
    </submittedName>
</protein>
<proteinExistence type="predicted"/>
<reference evidence="1" key="2">
    <citation type="journal article" date="2007" name="Science">
        <title>Genome sequence of Aedes aegypti, a major arbovirus vector.</title>
        <authorList>
            <person name="Nene V."/>
            <person name="Wortman J.R."/>
            <person name="Lawson D."/>
            <person name="Haas B."/>
            <person name="Kodira C."/>
            <person name="Tu Z.J."/>
            <person name="Loftus B."/>
            <person name="Xi Z."/>
            <person name="Megy K."/>
            <person name="Grabherr M."/>
            <person name="Ren Q."/>
            <person name="Zdobnov E.M."/>
            <person name="Lobo N.F."/>
            <person name="Campbell K.S."/>
            <person name="Brown S.E."/>
            <person name="Bonaldo M.F."/>
            <person name="Zhu J."/>
            <person name="Sinkins S.P."/>
            <person name="Hogenkamp D.G."/>
            <person name="Amedeo P."/>
            <person name="Arensburger P."/>
            <person name="Atkinson P.W."/>
            <person name="Bidwell S."/>
            <person name="Biedler J."/>
            <person name="Birney E."/>
            <person name="Bruggner R.V."/>
            <person name="Costas J."/>
            <person name="Coy M.R."/>
            <person name="Crabtree J."/>
            <person name="Crawford M."/>
            <person name="Debruyn B."/>
            <person name="Decaprio D."/>
            <person name="Eiglmeier K."/>
            <person name="Eisenstadt E."/>
            <person name="El-Dorry H."/>
            <person name="Gelbart W.M."/>
            <person name="Gomes S.L."/>
            <person name="Hammond M."/>
            <person name="Hannick L.I."/>
            <person name="Hogan J.R."/>
            <person name="Holmes M.H."/>
            <person name="Jaffe D."/>
            <person name="Johnston J.S."/>
            <person name="Kennedy R.C."/>
            <person name="Koo H."/>
            <person name="Kravitz S."/>
            <person name="Kriventseva E.V."/>
            <person name="Kulp D."/>
            <person name="Labutti K."/>
            <person name="Lee E."/>
            <person name="Li S."/>
            <person name="Lovin D.D."/>
            <person name="Mao C."/>
            <person name="Mauceli E."/>
            <person name="Menck C.F."/>
            <person name="Miller J.R."/>
            <person name="Montgomery P."/>
            <person name="Mori A."/>
            <person name="Nascimento A.L."/>
            <person name="Naveira H.F."/>
            <person name="Nusbaum C."/>
            <person name="O'leary S."/>
            <person name="Orvis J."/>
            <person name="Pertea M."/>
            <person name="Quesneville H."/>
            <person name="Reidenbach K.R."/>
            <person name="Rogers Y.H."/>
            <person name="Roth C.W."/>
            <person name="Schneider J.R."/>
            <person name="Schatz M."/>
            <person name="Shumway M."/>
            <person name="Stanke M."/>
            <person name="Stinson E.O."/>
            <person name="Tubio J.M."/>
            <person name="Vanzee J.P."/>
            <person name="Verjovski-Almeida S."/>
            <person name="Werner D."/>
            <person name="White O."/>
            <person name="Wyder S."/>
            <person name="Zeng Q."/>
            <person name="Zhao Q."/>
            <person name="Zhao Y."/>
            <person name="Hill C.A."/>
            <person name="Raikhel A.S."/>
            <person name="Soares M.B."/>
            <person name="Knudson D.L."/>
            <person name="Lee N.H."/>
            <person name="Galagan J."/>
            <person name="Salzberg S.L."/>
            <person name="Paulsen I.T."/>
            <person name="Dimopoulos G."/>
            <person name="Collins F.H."/>
            <person name="Birren B."/>
            <person name="Fraser-Liggett C.M."/>
            <person name="Severson D.W."/>
        </authorList>
    </citation>
    <scope>NUCLEOTIDE SEQUENCE [LARGE SCALE GENOMIC DNA]</scope>
    <source>
        <strain evidence="1">Liverpool</strain>
    </source>
</reference>
<evidence type="ECO:0000313" key="2">
    <source>
        <dbReference type="Proteomes" id="UP000682892"/>
    </source>
</evidence>
<sequence>MAHHPIRLGSDHQRVHIVSVYHNTHLCATDVMDPEHRRVVTGKPNSLQDTSDYTHLKEWRLVPSRDGEFYGIIHHQYNEPLVAAPDDLAHDKDRRTVLTWIPGPSLGLQCLWDIKHAPEGHYLIESVQYGEYLYASDHPSKDKVFTWRKKEDPLNKQFYWDIININ</sequence>
<dbReference type="InterPro" id="IPR035992">
    <property type="entry name" value="Ricin_B-like_lectins"/>
</dbReference>
<reference evidence="1" key="3">
    <citation type="submission" date="2012-09" db="EMBL/GenBank/DDBJ databases">
        <authorList>
            <consortium name="VectorBase"/>
        </authorList>
    </citation>
    <scope>NUCLEOTIDE SEQUENCE</scope>
    <source>
        <strain evidence="1">Liverpool</strain>
    </source>
</reference>
<organism evidence="1 2">
    <name type="scientific">Aedes aegypti</name>
    <name type="common">Yellowfever mosquito</name>
    <name type="synonym">Culex aegypti</name>
    <dbReference type="NCBI Taxonomy" id="7159"/>
    <lineage>
        <taxon>Eukaryota</taxon>
        <taxon>Metazoa</taxon>
        <taxon>Ecdysozoa</taxon>
        <taxon>Arthropoda</taxon>
        <taxon>Hexapoda</taxon>
        <taxon>Insecta</taxon>
        <taxon>Pterygota</taxon>
        <taxon>Neoptera</taxon>
        <taxon>Endopterygota</taxon>
        <taxon>Diptera</taxon>
        <taxon>Nematocera</taxon>
        <taxon>Culicoidea</taxon>
        <taxon>Culicidae</taxon>
        <taxon>Culicinae</taxon>
        <taxon>Aedini</taxon>
        <taxon>Aedes</taxon>
        <taxon>Stegomyia</taxon>
    </lineage>
</organism>
<dbReference type="AlphaFoldDB" id="Q16H87"/>
<reference evidence="1" key="1">
    <citation type="submission" date="2005-10" db="EMBL/GenBank/DDBJ databases">
        <authorList>
            <person name="Loftus B.J."/>
            <person name="Nene V.M."/>
            <person name="Hannick L.I."/>
            <person name="Bidwell S."/>
            <person name="Haas B."/>
            <person name="Amedeo P."/>
            <person name="Orvis J."/>
            <person name="Wortman J.R."/>
            <person name="White O.R."/>
            <person name="Salzberg S."/>
            <person name="Shumway M."/>
            <person name="Koo H."/>
            <person name="Zhao Y."/>
            <person name="Holmes M."/>
            <person name="Miller J."/>
            <person name="Schatz M."/>
            <person name="Pop M."/>
            <person name="Pai G."/>
            <person name="Utterback T."/>
            <person name="Rogers Y.-H."/>
            <person name="Kravitz S."/>
            <person name="Fraser C.M."/>
        </authorList>
    </citation>
    <scope>NUCLEOTIDE SEQUENCE</scope>
    <source>
        <strain evidence="1">Liverpool</strain>
    </source>
</reference>
<dbReference type="CDD" id="cd23667">
    <property type="entry name" value="beta-trefoil_Ricin_CqDVP-like"/>
    <property type="match status" value="1"/>
</dbReference>